<protein>
    <submittedName>
        <fullName evidence="7">Acetoacetyl-CoA synthetase</fullName>
        <ecNumber evidence="7">6.2.1.16</ecNumber>
    </submittedName>
</protein>
<accession>A0A069E774</accession>
<dbReference type="STRING" id="1280949.HAD_10605"/>
<keyword evidence="4" id="KW-0067">ATP-binding</keyword>
<dbReference type="eggNOG" id="COG0365">
    <property type="taxonomic scope" value="Bacteria"/>
</dbReference>
<dbReference type="PANTHER" id="PTHR42921:SF1">
    <property type="entry name" value="ACETOACETYL-COA SYNTHETASE"/>
    <property type="match status" value="1"/>
</dbReference>
<dbReference type="SUPFAM" id="SSF56801">
    <property type="entry name" value="Acetyl-CoA synthetase-like"/>
    <property type="match status" value="1"/>
</dbReference>
<dbReference type="InterPro" id="IPR020845">
    <property type="entry name" value="AMP-binding_CS"/>
</dbReference>
<name>A0A069E774_9PROT</name>
<proteinExistence type="inferred from homology"/>
<dbReference type="NCBIfam" id="TIGR01217">
    <property type="entry name" value="ac_ac_CoA_syn"/>
    <property type="match status" value="1"/>
</dbReference>
<dbReference type="InterPro" id="IPR042099">
    <property type="entry name" value="ANL_N_sf"/>
</dbReference>
<dbReference type="EMBL" id="ARYH01000001">
    <property type="protein sequence ID" value="KCZ86130.1"/>
    <property type="molecule type" value="Genomic_DNA"/>
</dbReference>
<dbReference type="AlphaFoldDB" id="A0A069E774"/>
<dbReference type="NCBIfam" id="NF002937">
    <property type="entry name" value="PRK03584.1"/>
    <property type="match status" value="1"/>
</dbReference>
<keyword evidence="2 7" id="KW-0436">Ligase</keyword>
<organism evidence="7 8">
    <name type="scientific">Hyphomonas adhaerens MHS-3</name>
    <dbReference type="NCBI Taxonomy" id="1280949"/>
    <lineage>
        <taxon>Bacteria</taxon>
        <taxon>Pseudomonadati</taxon>
        <taxon>Pseudomonadota</taxon>
        <taxon>Alphaproteobacteria</taxon>
        <taxon>Hyphomonadales</taxon>
        <taxon>Hyphomonadaceae</taxon>
        <taxon>Hyphomonas</taxon>
    </lineage>
</organism>
<dbReference type="GO" id="GO:0005524">
    <property type="term" value="F:ATP binding"/>
    <property type="evidence" value="ECO:0007669"/>
    <property type="project" value="UniProtKB-KW"/>
</dbReference>
<feature type="domain" description="AMP-dependent synthetase/ligase" evidence="5">
    <location>
        <begin position="101"/>
        <end position="481"/>
    </location>
</feature>
<dbReference type="GO" id="GO:0006629">
    <property type="term" value="P:lipid metabolic process"/>
    <property type="evidence" value="ECO:0007669"/>
    <property type="project" value="InterPro"/>
</dbReference>
<dbReference type="Proteomes" id="UP000027446">
    <property type="component" value="Unassembled WGS sequence"/>
</dbReference>
<dbReference type="PANTHER" id="PTHR42921">
    <property type="entry name" value="ACETOACETYL-COA SYNTHETASE"/>
    <property type="match status" value="1"/>
</dbReference>
<keyword evidence="8" id="KW-1185">Reference proteome</keyword>
<feature type="domain" description="Acetyl-coenzyme A synthetase N-terminal" evidence="6">
    <location>
        <begin position="40"/>
        <end position="96"/>
    </location>
</feature>
<comment type="caution">
    <text evidence="7">The sequence shown here is derived from an EMBL/GenBank/DDBJ whole genome shotgun (WGS) entry which is preliminary data.</text>
</comment>
<dbReference type="InterPro" id="IPR045851">
    <property type="entry name" value="AMP-bd_C_sf"/>
</dbReference>
<comment type="similarity">
    <text evidence="1">Belongs to the ATP-dependent AMP-binding enzyme family.</text>
</comment>
<evidence type="ECO:0000259" key="5">
    <source>
        <dbReference type="Pfam" id="PF00501"/>
    </source>
</evidence>
<evidence type="ECO:0000313" key="8">
    <source>
        <dbReference type="Proteomes" id="UP000027446"/>
    </source>
</evidence>
<dbReference type="InterPro" id="IPR000873">
    <property type="entry name" value="AMP-dep_synth/lig_dom"/>
</dbReference>
<dbReference type="Pfam" id="PF00501">
    <property type="entry name" value="AMP-binding"/>
    <property type="match status" value="1"/>
</dbReference>
<evidence type="ECO:0000259" key="6">
    <source>
        <dbReference type="Pfam" id="PF16177"/>
    </source>
</evidence>
<dbReference type="InterPro" id="IPR005914">
    <property type="entry name" value="Acac_CoA_synth"/>
</dbReference>
<dbReference type="Pfam" id="PF16177">
    <property type="entry name" value="ACAS_N"/>
    <property type="match status" value="1"/>
</dbReference>
<keyword evidence="3" id="KW-0547">Nucleotide-binding</keyword>
<reference evidence="7 8" key="1">
    <citation type="journal article" date="2014" name="Antonie Van Leeuwenhoek">
        <title>Hyphomonas beringensis sp. nov. and Hyphomonas chukchiensis sp. nov., isolated from surface seawater of the Bering Sea and Chukchi Sea.</title>
        <authorList>
            <person name="Li C."/>
            <person name="Lai Q."/>
            <person name="Li G."/>
            <person name="Dong C."/>
            <person name="Wang J."/>
            <person name="Liao Y."/>
            <person name="Shao Z."/>
        </authorList>
    </citation>
    <scope>NUCLEOTIDE SEQUENCE [LARGE SCALE GENOMIC DNA]</scope>
    <source>
        <strain evidence="7 8">MHS-3</strain>
    </source>
</reference>
<dbReference type="PROSITE" id="PS00455">
    <property type="entry name" value="AMP_BINDING"/>
    <property type="match status" value="1"/>
</dbReference>
<dbReference type="GO" id="GO:0030729">
    <property type="term" value="F:acetoacetate-CoA ligase activity"/>
    <property type="evidence" value="ECO:0007669"/>
    <property type="project" value="UniProtKB-EC"/>
</dbReference>
<sequence length="658" mass="72260">MPPDWGECLWTPSRSRIRNSNLLRFLTWLKGERGLDFSGYDELWNWSVSDLEGFWSAIWDHFGVEAEKRYDQVISDRQMPGAVWFEGARLNFSQNVLRHERHMPDEAAIIAVSEDVPTREVSWSELGDSVRTLATALRNLGIQPGDRIISYLPNTVEAIVALLATTAVGGIFASASPEFGAKTVIDRFGQLDPKLIFVAPSYRFNGADRDKSESIGAVVNAIPSLEHVVYVSSGHQLGSSFPGTESHSWDSLMESGRALSSGPFEFEQVGHDHPLWILFSSGTTGLPKAIVQSHVGILLEHLKAQHFTAELTHGSRIFFYTTTSWMVWNSLVCTLLTGCSIVIYDGSPVYPDASALWQITESTGATVLGCSPGLVQKMAAVQMTPAANFDLAKLEMIVLGGAPSTPETFSWLYENVKKDLWVTSQTGGTDLCSTIAGGISLAPVYAGEIQGAALGIHVDCLSPSGQSLRNETGELVIRSPSPSMPLGFWKDQDDARYRESYFSTYPGVWQQGDLCLINDRGGLYVFGRSDATLNRHGVRIGTAEIYRTLDSISEIEDGLVVCVSDETILFVQMPAGKALTNELGDEIRKRLKLENSPRHVPDKIVQAPAIPYTLTGKRLEVPVRRLLEGSPIEQVADPQMLRDAAALEWFETFSAVAV</sequence>
<dbReference type="Gene3D" id="3.30.300.30">
    <property type="match status" value="1"/>
</dbReference>
<evidence type="ECO:0000256" key="1">
    <source>
        <dbReference type="ARBA" id="ARBA00006432"/>
    </source>
</evidence>
<dbReference type="EC" id="6.2.1.16" evidence="7"/>
<dbReference type="PATRIC" id="fig|1280949.3.peg.2168"/>
<dbReference type="Gene3D" id="3.40.50.12780">
    <property type="entry name" value="N-terminal domain of ligase-like"/>
    <property type="match status" value="1"/>
</dbReference>
<evidence type="ECO:0000313" key="7">
    <source>
        <dbReference type="EMBL" id="KCZ86130.1"/>
    </source>
</evidence>
<evidence type="ECO:0000256" key="2">
    <source>
        <dbReference type="ARBA" id="ARBA00022598"/>
    </source>
</evidence>
<evidence type="ECO:0000256" key="3">
    <source>
        <dbReference type="ARBA" id="ARBA00022741"/>
    </source>
</evidence>
<gene>
    <name evidence="7" type="ORF">HAD_10605</name>
</gene>
<evidence type="ECO:0000256" key="4">
    <source>
        <dbReference type="ARBA" id="ARBA00022840"/>
    </source>
</evidence>
<dbReference type="InterPro" id="IPR032387">
    <property type="entry name" value="ACAS_N"/>
</dbReference>